<dbReference type="InterPro" id="IPR035920">
    <property type="entry name" value="YhbY-like_sf"/>
</dbReference>
<evidence type="ECO:0000313" key="5">
    <source>
        <dbReference type="Proteomes" id="UP000050969"/>
    </source>
</evidence>
<dbReference type="GO" id="GO:0003723">
    <property type="term" value="F:RNA binding"/>
    <property type="evidence" value="ECO:0007669"/>
    <property type="project" value="UniProtKB-UniRule"/>
</dbReference>
<dbReference type="InterPro" id="IPR001890">
    <property type="entry name" value="RNA-binding_CRM"/>
</dbReference>
<feature type="domain" description="CRM" evidence="3">
    <location>
        <begin position="1"/>
        <end position="97"/>
    </location>
</feature>
<dbReference type="AlphaFoldDB" id="A0A0R2N395"/>
<keyword evidence="5" id="KW-1185">Reference proteome</keyword>
<evidence type="ECO:0000313" key="4">
    <source>
        <dbReference type="EMBL" id="KRO18525.1"/>
    </source>
</evidence>
<dbReference type="STRING" id="1293598.IV56_GL000801"/>
<evidence type="ECO:0000259" key="3">
    <source>
        <dbReference type="PROSITE" id="PS51295"/>
    </source>
</evidence>
<dbReference type="SMART" id="SM01103">
    <property type="entry name" value="CRS1_YhbY"/>
    <property type="match status" value="1"/>
</dbReference>
<dbReference type="PANTHER" id="PTHR40065">
    <property type="entry name" value="RNA-BINDING PROTEIN YHBY"/>
    <property type="match status" value="1"/>
</dbReference>
<evidence type="ECO:0000256" key="2">
    <source>
        <dbReference type="PROSITE-ProRule" id="PRU00626"/>
    </source>
</evidence>
<organism evidence="4 5">
    <name type="scientific">Lacticaseibacillus saniviri JCM 17471 = DSM 24301</name>
    <dbReference type="NCBI Taxonomy" id="1293598"/>
    <lineage>
        <taxon>Bacteria</taxon>
        <taxon>Bacillati</taxon>
        <taxon>Bacillota</taxon>
        <taxon>Bacilli</taxon>
        <taxon>Lactobacillales</taxon>
        <taxon>Lactobacillaceae</taxon>
        <taxon>Lacticaseibacillus</taxon>
    </lineage>
</organism>
<gene>
    <name evidence="4" type="ORF">IV56_GL000801</name>
</gene>
<dbReference type="EMBL" id="JQCE01000004">
    <property type="protein sequence ID" value="KRO18525.1"/>
    <property type="molecule type" value="Genomic_DNA"/>
</dbReference>
<accession>A0A0R2N395</accession>
<sequence length="103" mass="11281">MLTGKQKRFLRSQGMTMKPLINVGKNGMSESFSDGVLKAIETRELIKISLLQAAETTPKEVGAYLADAIDGLEVAQTIGRTLLVYRKATDPDNRDISTKIAKL</sequence>
<dbReference type="Pfam" id="PF01985">
    <property type="entry name" value="CRS1_YhbY"/>
    <property type="match status" value="1"/>
</dbReference>
<dbReference type="PROSITE" id="PS51295">
    <property type="entry name" value="CRM"/>
    <property type="match status" value="1"/>
</dbReference>
<dbReference type="Gene3D" id="3.30.110.60">
    <property type="entry name" value="YhbY-like"/>
    <property type="match status" value="1"/>
</dbReference>
<dbReference type="InterPro" id="IPR051925">
    <property type="entry name" value="RNA-binding_domain"/>
</dbReference>
<dbReference type="Proteomes" id="UP000050969">
    <property type="component" value="Unassembled WGS sequence"/>
</dbReference>
<dbReference type="PANTHER" id="PTHR40065:SF3">
    <property type="entry name" value="RNA-BINDING PROTEIN YHBY"/>
    <property type="match status" value="1"/>
</dbReference>
<protein>
    <recommendedName>
        <fullName evidence="3">CRM domain-containing protein</fullName>
    </recommendedName>
</protein>
<reference evidence="4 5" key="1">
    <citation type="journal article" date="2015" name="Genome Announc.">
        <title>Expanding the biotechnology potential of lactobacilli through comparative genomics of 213 strains and associated genera.</title>
        <authorList>
            <person name="Sun Z."/>
            <person name="Harris H.M."/>
            <person name="McCann A."/>
            <person name="Guo C."/>
            <person name="Argimon S."/>
            <person name="Zhang W."/>
            <person name="Yang X."/>
            <person name="Jeffery I.B."/>
            <person name="Cooney J.C."/>
            <person name="Kagawa T.F."/>
            <person name="Liu W."/>
            <person name="Song Y."/>
            <person name="Salvetti E."/>
            <person name="Wrobel A."/>
            <person name="Rasinkangas P."/>
            <person name="Parkhill J."/>
            <person name="Rea M.C."/>
            <person name="O'Sullivan O."/>
            <person name="Ritari J."/>
            <person name="Douillard F.P."/>
            <person name="Paul Ross R."/>
            <person name="Yang R."/>
            <person name="Briner A.E."/>
            <person name="Felis G.E."/>
            <person name="de Vos W.M."/>
            <person name="Barrangou R."/>
            <person name="Klaenhammer T.R."/>
            <person name="Caufield P.W."/>
            <person name="Cui Y."/>
            <person name="Zhang H."/>
            <person name="O'Toole P.W."/>
        </authorList>
    </citation>
    <scope>NUCLEOTIDE SEQUENCE [LARGE SCALE GENOMIC DNA]</scope>
    <source>
        <strain evidence="4 5">DSM 24301</strain>
    </source>
</reference>
<evidence type="ECO:0000256" key="1">
    <source>
        <dbReference type="ARBA" id="ARBA00022884"/>
    </source>
</evidence>
<dbReference type="RefSeq" id="WP_056991854.1">
    <property type="nucleotide sequence ID" value="NZ_JQCE01000004.1"/>
</dbReference>
<keyword evidence="1 2" id="KW-0694">RNA-binding</keyword>
<dbReference type="PATRIC" id="fig|1293598.4.peg.849"/>
<dbReference type="SUPFAM" id="SSF75471">
    <property type="entry name" value="YhbY-like"/>
    <property type="match status" value="1"/>
</dbReference>
<proteinExistence type="predicted"/>
<name>A0A0R2N395_9LACO</name>
<comment type="caution">
    <text evidence="4">The sequence shown here is derived from an EMBL/GenBank/DDBJ whole genome shotgun (WGS) entry which is preliminary data.</text>
</comment>